<proteinExistence type="inferred from homology"/>
<name>A0AAF0BIA9_9PROT</name>
<dbReference type="KEGG" id="gso:PH603_05270"/>
<dbReference type="CDD" id="cd07814">
    <property type="entry name" value="SRPBCC_CalC_Aha1-like"/>
    <property type="match status" value="1"/>
</dbReference>
<sequence length="158" mass="17544">MQDITRKLWIDAPIETVWSYLADPVKLGRWLMRVDGPLKAGERFRFVYDATKIQCGDGEVACHVREMTPPRRFVFNWTFTEIAGVDTLVAIDLASVNGGTDLTLTHSGWGAVAEAVRAEQVESHSDGWAEHLAIMEELITGKSVVGWEDRMLAALKAG</sequence>
<dbReference type="RefSeq" id="WP_289504940.1">
    <property type="nucleotide sequence ID" value="NZ_CP116805.1"/>
</dbReference>
<feature type="domain" description="Activator of Hsp90 ATPase homologue 1/2-like C-terminal" evidence="2">
    <location>
        <begin position="11"/>
        <end position="139"/>
    </location>
</feature>
<dbReference type="InterPro" id="IPR013538">
    <property type="entry name" value="ASHA1/2-like_C"/>
</dbReference>
<accession>A0AAF0BIA9</accession>
<evidence type="ECO:0000256" key="1">
    <source>
        <dbReference type="ARBA" id="ARBA00006817"/>
    </source>
</evidence>
<evidence type="ECO:0000259" key="2">
    <source>
        <dbReference type="Pfam" id="PF08327"/>
    </source>
</evidence>
<keyword evidence="4" id="KW-1185">Reference proteome</keyword>
<dbReference type="InterPro" id="IPR023393">
    <property type="entry name" value="START-like_dom_sf"/>
</dbReference>
<evidence type="ECO:0000313" key="3">
    <source>
        <dbReference type="EMBL" id="WCL55168.1"/>
    </source>
</evidence>
<protein>
    <submittedName>
        <fullName evidence="3">SRPBCC domain-containing protein</fullName>
    </submittedName>
</protein>
<dbReference type="SUPFAM" id="SSF55961">
    <property type="entry name" value="Bet v1-like"/>
    <property type="match status" value="1"/>
</dbReference>
<dbReference type="Gene3D" id="3.30.530.20">
    <property type="match status" value="1"/>
</dbReference>
<reference evidence="3" key="1">
    <citation type="submission" date="2023-01" db="EMBL/GenBank/DDBJ databases">
        <title>The genome sequence of Kordiimonadaceae bacterium 6D33.</title>
        <authorList>
            <person name="Liu Y."/>
        </authorList>
    </citation>
    <scope>NUCLEOTIDE SEQUENCE</scope>
    <source>
        <strain evidence="3">6D33</strain>
    </source>
</reference>
<comment type="similarity">
    <text evidence="1">Belongs to the AHA1 family.</text>
</comment>
<dbReference type="AlphaFoldDB" id="A0AAF0BIA9"/>
<dbReference type="EMBL" id="CP116805">
    <property type="protein sequence ID" value="WCL55168.1"/>
    <property type="molecule type" value="Genomic_DNA"/>
</dbReference>
<evidence type="ECO:0000313" key="4">
    <source>
        <dbReference type="Proteomes" id="UP001217500"/>
    </source>
</evidence>
<gene>
    <name evidence="3" type="ORF">PH603_05270</name>
</gene>
<organism evidence="3 4">
    <name type="scientific">Gimibacter soli</name>
    <dbReference type="NCBI Taxonomy" id="3024400"/>
    <lineage>
        <taxon>Bacteria</taxon>
        <taxon>Pseudomonadati</taxon>
        <taxon>Pseudomonadota</taxon>
        <taxon>Alphaproteobacteria</taxon>
        <taxon>Kordiimonadales</taxon>
        <taxon>Temperatibacteraceae</taxon>
        <taxon>Gimibacter</taxon>
    </lineage>
</organism>
<dbReference type="Proteomes" id="UP001217500">
    <property type="component" value="Chromosome"/>
</dbReference>
<dbReference type="Pfam" id="PF08327">
    <property type="entry name" value="AHSA1"/>
    <property type="match status" value="1"/>
</dbReference>